<dbReference type="EMBL" id="QPJK01000006">
    <property type="protein sequence ID" value="RCW69558.1"/>
    <property type="molecule type" value="Genomic_DNA"/>
</dbReference>
<keyword evidence="1" id="KW-1133">Transmembrane helix</keyword>
<evidence type="ECO:0000256" key="1">
    <source>
        <dbReference type="SAM" id="Phobius"/>
    </source>
</evidence>
<dbReference type="Proteomes" id="UP000252884">
    <property type="component" value="Unassembled WGS sequence"/>
</dbReference>
<reference evidence="2 3" key="1">
    <citation type="submission" date="2018-07" db="EMBL/GenBank/DDBJ databases">
        <title>Genomic Encyclopedia of Type Strains, Phase IV (KMG-IV): sequencing the most valuable type-strain genomes for metagenomic binning, comparative biology and taxonomic classification.</title>
        <authorList>
            <person name="Goeker M."/>
        </authorList>
    </citation>
    <scope>NUCLEOTIDE SEQUENCE [LARGE SCALE GENOMIC DNA]</scope>
    <source>
        <strain evidence="2 3">DSM 21634</strain>
    </source>
</reference>
<feature type="transmembrane region" description="Helical" evidence="1">
    <location>
        <begin position="13"/>
        <end position="34"/>
    </location>
</feature>
<sequence length="36" mass="4246">MPRWDGDGESPDVFSVFMMVSIWFSVFFLLFIILES</sequence>
<dbReference type="AlphaFoldDB" id="A0A368XRA1"/>
<comment type="caution">
    <text evidence="2">The sequence shown here is derived from an EMBL/GenBank/DDBJ whole genome shotgun (WGS) entry which is preliminary data.</text>
</comment>
<accession>A0A368XRA1</accession>
<gene>
    <name evidence="2" type="ORF">DES41_106432</name>
</gene>
<keyword evidence="3" id="KW-1185">Reference proteome</keyword>
<evidence type="ECO:0000313" key="2">
    <source>
        <dbReference type="EMBL" id="RCW69558.1"/>
    </source>
</evidence>
<protein>
    <submittedName>
        <fullName evidence="2">Uncharacterized protein</fullName>
    </submittedName>
</protein>
<proteinExistence type="predicted"/>
<name>A0A368XRA1_9BURK</name>
<keyword evidence="1" id="KW-0472">Membrane</keyword>
<evidence type="ECO:0000313" key="3">
    <source>
        <dbReference type="Proteomes" id="UP000252884"/>
    </source>
</evidence>
<keyword evidence="1" id="KW-0812">Transmembrane</keyword>
<organism evidence="2 3">
    <name type="scientific">Pseudorhodoferax soli</name>
    <dbReference type="NCBI Taxonomy" id="545864"/>
    <lineage>
        <taxon>Bacteria</taxon>
        <taxon>Pseudomonadati</taxon>
        <taxon>Pseudomonadota</taxon>
        <taxon>Betaproteobacteria</taxon>
        <taxon>Burkholderiales</taxon>
        <taxon>Comamonadaceae</taxon>
    </lineage>
</organism>